<keyword evidence="2" id="KW-0808">Transferase</keyword>
<feature type="domain" description="Glycosyl transferase family 1" evidence="3">
    <location>
        <begin position="203"/>
        <end position="358"/>
    </location>
</feature>
<dbReference type="Proteomes" id="UP001240236">
    <property type="component" value="Unassembled WGS sequence"/>
</dbReference>
<accession>A0AAE3VUL1</accession>
<gene>
    <name evidence="5" type="ORF">J2S42_000623</name>
</gene>
<dbReference type="Pfam" id="PF13579">
    <property type="entry name" value="Glyco_trans_4_4"/>
    <property type="match status" value="1"/>
</dbReference>
<name>A0AAE3VUL1_9ACTN</name>
<dbReference type="EMBL" id="JAUSUZ010000001">
    <property type="protein sequence ID" value="MDQ0363954.1"/>
    <property type="molecule type" value="Genomic_DNA"/>
</dbReference>
<dbReference type="Pfam" id="PF00534">
    <property type="entry name" value="Glycos_transf_1"/>
    <property type="match status" value="1"/>
</dbReference>
<dbReference type="GO" id="GO:0016757">
    <property type="term" value="F:glycosyltransferase activity"/>
    <property type="evidence" value="ECO:0007669"/>
    <property type="project" value="UniProtKB-KW"/>
</dbReference>
<evidence type="ECO:0000259" key="4">
    <source>
        <dbReference type="Pfam" id="PF13579"/>
    </source>
</evidence>
<evidence type="ECO:0000259" key="3">
    <source>
        <dbReference type="Pfam" id="PF00534"/>
    </source>
</evidence>
<protein>
    <submittedName>
        <fullName evidence="5">Glycosyltransferase involved in cell wall biosynthesis</fullName>
    </submittedName>
</protein>
<evidence type="ECO:0000256" key="2">
    <source>
        <dbReference type="ARBA" id="ARBA00022679"/>
    </source>
</evidence>
<sequence length="394" mass="40396">MSAADAPLRVLHVSHTAHAGGAELALARLLSQEPPWSATVCAPAAGDAFAQLERRGVEVRRCLPDLPTGGTRGRDPVLAVRYLAALRAGARALRSSSLLGETDVVHANTAAAAIMCALALRGTSVPLVVHLRDLVTADSLGRFALAAFSGTGLRRAAGAIANSRSTLESAAGRLSPAVPGVVIPSPIGLTRPATAPTVRRTVRTVGMLGRLQPWKGQHVFLEAFARAFAGTDVRAHLAGAALFGAAGYAEQLRRRAGELGISGQVTFLGHVDDVASFLDSVDVVVHASTRPEPLGQTVLQGLAYGRPVIASAGGGPGEWITSGVNGLLVEPGDPAALAAALTGLAESYEVRARLAAAAFRTTGILTDRECAAAHGEFFRAVARRSAVPGGRAAA</sequence>
<evidence type="ECO:0000256" key="1">
    <source>
        <dbReference type="ARBA" id="ARBA00022676"/>
    </source>
</evidence>
<dbReference type="SUPFAM" id="SSF53756">
    <property type="entry name" value="UDP-Glycosyltransferase/glycogen phosphorylase"/>
    <property type="match status" value="1"/>
</dbReference>
<organism evidence="5 6">
    <name type="scientific">Catenuloplanes indicus</name>
    <dbReference type="NCBI Taxonomy" id="137267"/>
    <lineage>
        <taxon>Bacteria</taxon>
        <taxon>Bacillati</taxon>
        <taxon>Actinomycetota</taxon>
        <taxon>Actinomycetes</taxon>
        <taxon>Micromonosporales</taxon>
        <taxon>Micromonosporaceae</taxon>
        <taxon>Catenuloplanes</taxon>
    </lineage>
</organism>
<feature type="domain" description="Glycosyltransferase subfamily 4-like N-terminal" evidence="4">
    <location>
        <begin position="37"/>
        <end position="184"/>
    </location>
</feature>
<dbReference type="RefSeq" id="WP_307234980.1">
    <property type="nucleotide sequence ID" value="NZ_JAUSUZ010000001.1"/>
</dbReference>
<keyword evidence="6" id="KW-1185">Reference proteome</keyword>
<dbReference type="AlphaFoldDB" id="A0AAE3VUL1"/>
<dbReference type="InterPro" id="IPR028098">
    <property type="entry name" value="Glyco_trans_4-like_N"/>
</dbReference>
<reference evidence="5 6" key="1">
    <citation type="submission" date="2023-07" db="EMBL/GenBank/DDBJ databases">
        <title>Sequencing the genomes of 1000 actinobacteria strains.</title>
        <authorList>
            <person name="Klenk H.-P."/>
        </authorList>
    </citation>
    <scope>NUCLEOTIDE SEQUENCE [LARGE SCALE GENOMIC DNA]</scope>
    <source>
        <strain evidence="5 6">DSM 44709</strain>
    </source>
</reference>
<evidence type="ECO:0000313" key="5">
    <source>
        <dbReference type="EMBL" id="MDQ0363954.1"/>
    </source>
</evidence>
<evidence type="ECO:0000313" key="6">
    <source>
        <dbReference type="Proteomes" id="UP001240236"/>
    </source>
</evidence>
<comment type="caution">
    <text evidence="5">The sequence shown here is derived from an EMBL/GenBank/DDBJ whole genome shotgun (WGS) entry which is preliminary data.</text>
</comment>
<dbReference type="Gene3D" id="3.40.50.2000">
    <property type="entry name" value="Glycogen Phosphorylase B"/>
    <property type="match status" value="2"/>
</dbReference>
<dbReference type="PANTHER" id="PTHR12526:SF638">
    <property type="entry name" value="SPORE COAT PROTEIN SA"/>
    <property type="match status" value="1"/>
</dbReference>
<dbReference type="InterPro" id="IPR001296">
    <property type="entry name" value="Glyco_trans_1"/>
</dbReference>
<keyword evidence="1" id="KW-0328">Glycosyltransferase</keyword>
<proteinExistence type="predicted"/>
<dbReference type="PANTHER" id="PTHR12526">
    <property type="entry name" value="GLYCOSYLTRANSFERASE"/>
    <property type="match status" value="1"/>
</dbReference>